<keyword evidence="6 7" id="KW-0472">Membrane</keyword>
<evidence type="ECO:0000313" key="9">
    <source>
        <dbReference type="Proteomes" id="UP000475117"/>
    </source>
</evidence>
<feature type="transmembrane region" description="Helical" evidence="7">
    <location>
        <begin position="478"/>
        <end position="503"/>
    </location>
</feature>
<evidence type="ECO:0000256" key="6">
    <source>
        <dbReference type="ARBA" id="ARBA00023136"/>
    </source>
</evidence>
<dbReference type="AlphaFoldDB" id="A0A7T7EZL7"/>
<dbReference type="Gene3D" id="3.90.550.10">
    <property type="entry name" value="Spore Coat Polysaccharide Biosynthesis Protein SpsA, Chain A"/>
    <property type="match status" value="1"/>
</dbReference>
<dbReference type="GO" id="GO:0006011">
    <property type="term" value="P:UDP-alpha-D-glucose metabolic process"/>
    <property type="evidence" value="ECO:0007669"/>
    <property type="project" value="InterPro"/>
</dbReference>
<keyword evidence="4 7" id="KW-0812">Transmembrane</keyword>
<dbReference type="RefSeq" id="WP_235203355.1">
    <property type="nucleotide sequence ID" value="NZ_CP066776.1"/>
</dbReference>
<gene>
    <name evidence="8" type="ORF">G3M56_009385</name>
</gene>
<evidence type="ECO:0000256" key="4">
    <source>
        <dbReference type="ARBA" id="ARBA00022692"/>
    </source>
</evidence>
<keyword evidence="3 8" id="KW-0808">Transferase</keyword>
<organism evidence="8 9">
    <name type="scientific">Sulfuriroseicoccus oceanibius</name>
    <dbReference type="NCBI Taxonomy" id="2707525"/>
    <lineage>
        <taxon>Bacteria</taxon>
        <taxon>Pseudomonadati</taxon>
        <taxon>Verrucomicrobiota</taxon>
        <taxon>Verrucomicrobiia</taxon>
        <taxon>Verrucomicrobiales</taxon>
        <taxon>Verrucomicrobiaceae</taxon>
        <taxon>Sulfuriroseicoccus</taxon>
    </lineage>
</organism>
<dbReference type="InterPro" id="IPR029044">
    <property type="entry name" value="Nucleotide-diphossugar_trans"/>
</dbReference>
<dbReference type="Pfam" id="PF13641">
    <property type="entry name" value="Glyco_tranf_2_3"/>
    <property type="match status" value="1"/>
</dbReference>
<keyword evidence="2" id="KW-0328">Glycosyltransferase</keyword>
<dbReference type="KEGG" id="soa:G3M56_009385"/>
<evidence type="ECO:0000256" key="7">
    <source>
        <dbReference type="SAM" id="Phobius"/>
    </source>
</evidence>
<dbReference type="GO" id="GO:0005886">
    <property type="term" value="C:plasma membrane"/>
    <property type="evidence" value="ECO:0007669"/>
    <property type="project" value="TreeGrafter"/>
</dbReference>
<name>A0A7T7EZL7_9BACT</name>
<reference evidence="8 9" key="1">
    <citation type="submission" date="2020-12" db="EMBL/GenBank/DDBJ databases">
        <title>Sulforoseuscoccus oceanibium gen. nov., sp. nov., a representative of the phylum Verrucomicrobia with special cytoplasmic membrane, and proposal of Sulforoseuscoccusaceae fam. nov.</title>
        <authorList>
            <person name="Xi F."/>
        </authorList>
    </citation>
    <scope>NUCLEOTIDE SEQUENCE [LARGE SCALE GENOMIC DNA]</scope>
    <source>
        <strain evidence="8 9">T37</strain>
    </source>
</reference>
<feature type="transmembrane region" description="Helical" evidence="7">
    <location>
        <begin position="377"/>
        <end position="397"/>
    </location>
</feature>
<dbReference type="Proteomes" id="UP000475117">
    <property type="component" value="Chromosome"/>
</dbReference>
<evidence type="ECO:0000256" key="2">
    <source>
        <dbReference type="ARBA" id="ARBA00022676"/>
    </source>
</evidence>
<feature type="transmembrane region" description="Helical" evidence="7">
    <location>
        <begin position="42"/>
        <end position="60"/>
    </location>
</feature>
<keyword evidence="5 7" id="KW-1133">Transmembrane helix</keyword>
<dbReference type="GO" id="GO:0035438">
    <property type="term" value="F:cyclic-di-GMP binding"/>
    <property type="evidence" value="ECO:0007669"/>
    <property type="project" value="InterPro"/>
</dbReference>
<evidence type="ECO:0000256" key="3">
    <source>
        <dbReference type="ARBA" id="ARBA00022679"/>
    </source>
</evidence>
<dbReference type="PANTHER" id="PTHR43867:SF2">
    <property type="entry name" value="CELLULOSE SYNTHASE CATALYTIC SUBUNIT A [UDP-FORMING]"/>
    <property type="match status" value="1"/>
</dbReference>
<dbReference type="PANTHER" id="PTHR43867">
    <property type="entry name" value="CELLULOSE SYNTHASE CATALYTIC SUBUNIT A [UDP-FORMING]"/>
    <property type="match status" value="1"/>
</dbReference>
<feature type="transmembrane region" description="Helical" evidence="7">
    <location>
        <begin position="515"/>
        <end position="535"/>
    </location>
</feature>
<evidence type="ECO:0000256" key="5">
    <source>
        <dbReference type="ARBA" id="ARBA00022989"/>
    </source>
</evidence>
<feature type="transmembrane region" description="Helical" evidence="7">
    <location>
        <begin position="16"/>
        <end position="33"/>
    </location>
</feature>
<feature type="transmembrane region" description="Helical" evidence="7">
    <location>
        <begin position="409"/>
        <end position="427"/>
    </location>
</feature>
<evidence type="ECO:0000313" key="8">
    <source>
        <dbReference type="EMBL" id="QQL44106.1"/>
    </source>
</evidence>
<proteinExistence type="predicted"/>
<dbReference type="CDD" id="cd06421">
    <property type="entry name" value="CESA_CelA_like"/>
    <property type="match status" value="1"/>
</dbReference>
<feature type="transmembrane region" description="Helical" evidence="7">
    <location>
        <begin position="80"/>
        <end position="101"/>
    </location>
</feature>
<dbReference type="PRINTS" id="PR01439">
    <property type="entry name" value="CELLSNTHASEA"/>
</dbReference>
<accession>A0A7T7EZL7</accession>
<protein>
    <submittedName>
        <fullName evidence="8">Glycosyltransferase</fullName>
    </submittedName>
</protein>
<keyword evidence="9" id="KW-1185">Reference proteome</keyword>
<sequence>MEKRAPDVITSMFSDFPGLLSNLLLFVGLFLLVRNLDPQKGWLRFALAGLAIFLNVRYFNWRLGTTMDPFLSSAESVWQWGFFVAELVALCSLSWHLIVFIQRPRKPEEKGYRRLDPDGDCPSVDVFIATYNEELEILRPTILGASAINYPNVNVYVLDDGERGWLEELCADAGVHYVTRQDRSGFKSGNLNNALKQAKGDFIMCLDADFVVDPDILLETLGYFDDDAVGIVQTPQHFDNPDAIQLNLNGGQSWPEEQRIFTDVMQPCRDNWDNAFCYGTNFVVRRECIDRIGGFPVESICEDLLLTYKLKEHGWITRFHLAPLALGKAADTLSTFITQRVRWCTGTLQCLFLKSGPIRSRGLSLLDRVFFFDTMGYYLSSIWFFFVLIAPAVFWWTGRAPFDSDNGHLLMMFAPRVLVSTLVLYWLTERKVMPVISELGRFVSVFHILRAIFVTLINPRGGVFKVTDKNLSRDRATINWQVATPHLVLLAVTLGGMAKTFLFGLPATNFANENLGLILALTTFYLWMTFLALLACVEPPFAADGSRSSLPATTGSFRKSFFSLARKVAQ</sequence>
<dbReference type="InterPro" id="IPR050321">
    <property type="entry name" value="Glycosyltr_2/OpgH_subfam"/>
</dbReference>
<dbReference type="GO" id="GO:0016759">
    <property type="term" value="F:cellulose synthase activity"/>
    <property type="evidence" value="ECO:0007669"/>
    <property type="project" value="InterPro"/>
</dbReference>
<comment type="subcellular location">
    <subcellularLocation>
        <location evidence="1">Membrane</location>
        <topology evidence="1">Multi-pass membrane protein</topology>
    </subcellularLocation>
</comment>
<evidence type="ECO:0000256" key="1">
    <source>
        <dbReference type="ARBA" id="ARBA00004141"/>
    </source>
</evidence>
<dbReference type="EMBL" id="CP066776">
    <property type="protein sequence ID" value="QQL44106.1"/>
    <property type="molecule type" value="Genomic_DNA"/>
</dbReference>
<dbReference type="SUPFAM" id="SSF53448">
    <property type="entry name" value="Nucleotide-diphospho-sugar transferases"/>
    <property type="match status" value="1"/>
</dbReference>
<dbReference type="InterPro" id="IPR003919">
    <property type="entry name" value="Cell_synth_A"/>
</dbReference>